<dbReference type="EMBL" id="JAMBEP010000002">
    <property type="protein sequence ID" value="MCL1635105.1"/>
    <property type="molecule type" value="Genomic_DNA"/>
</dbReference>
<gene>
    <name evidence="1" type="ORF">M2650_10755</name>
</gene>
<dbReference type="InterPro" id="IPR008775">
    <property type="entry name" value="Phytyl_CoA_dOase-like"/>
</dbReference>
<dbReference type="SUPFAM" id="SSF51197">
    <property type="entry name" value="Clavaminate synthase-like"/>
    <property type="match status" value="1"/>
</dbReference>
<keyword evidence="1" id="KW-0223">Dioxygenase</keyword>
<comment type="caution">
    <text evidence="1">The sequence shown here is derived from an EMBL/GenBank/DDBJ whole genome shotgun (WGS) entry which is preliminary data.</text>
</comment>
<evidence type="ECO:0000313" key="1">
    <source>
        <dbReference type="EMBL" id="MCL1635105.1"/>
    </source>
</evidence>
<dbReference type="RefSeq" id="WP_249474417.1">
    <property type="nucleotide sequence ID" value="NZ_JAMBEP010000002.1"/>
</dbReference>
<keyword evidence="2" id="KW-1185">Reference proteome</keyword>
<protein>
    <submittedName>
        <fullName evidence="1">Phytanoyl-CoA dioxygenase family protein</fullName>
    </submittedName>
</protein>
<keyword evidence="1" id="KW-0560">Oxidoreductase</keyword>
<dbReference type="Gene3D" id="2.60.120.620">
    <property type="entry name" value="q2cbj1_9rhob like domain"/>
    <property type="match status" value="1"/>
</dbReference>
<dbReference type="Pfam" id="PF05721">
    <property type="entry name" value="PhyH"/>
    <property type="match status" value="1"/>
</dbReference>
<dbReference type="GO" id="GO:0051213">
    <property type="term" value="F:dioxygenase activity"/>
    <property type="evidence" value="ECO:0007669"/>
    <property type="project" value="UniProtKB-KW"/>
</dbReference>
<proteinExistence type="predicted"/>
<evidence type="ECO:0000313" key="2">
    <source>
        <dbReference type="Proteomes" id="UP001431217"/>
    </source>
</evidence>
<name>A0ABT0MJQ9_9GAMM</name>
<dbReference type="PANTHER" id="PTHR20883">
    <property type="entry name" value="PHYTANOYL-COA DIOXYGENASE DOMAIN CONTAINING 1"/>
    <property type="match status" value="1"/>
</dbReference>
<dbReference type="Proteomes" id="UP001431217">
    <property type="component" value="Unassembled WGS sequence"/>
</dbReference>
<sequence length="260" mass="29326">MDYPAATADQIAFFDAHGYLVVRQAIPQADLDQIEAHCDILIAEKDRLANDWAWDEKESKEERSFRIVQSSPSYVWPDIQEQAYRKWLASFASALMGLDMEFWYDQFLGKPPGKSSPTYWHQDEGYWGRNLDNRGITGWIPLQDVDTVNGCMHFVDGGHQNGVLVHRLVEGVQSDLLVCEVDESRAVACPMARGDVAFHHSKTPHMSNANTGKAWRKAVTNHLQAVGAGGEGNHYPWRVKVNQRTGERRMAGEMPDAKKA</sequence>
<dbReference type="PANTHER" id="PTHR20883:SF46">
    <property type="entry name" value="PHYTANOYL-COA HYDROXYLASE"/>
    <property type="match status" value="1"/>
</dbReference>
<organism evidence="1 2">
    <name type="scientific">Luteimonas galliterrae</name>
    <dbReference type="NCBI Taxonomy" id="2940486"/>
    <lineage>
        <taxon>Bacteria</taxon>
        <taxon>Pseudomonadati</taxon>
        <taxon>Pseudomonadota</taxon>
        <taxon>Gammaproteobacteria</taxon>
        <taxon>Lysobacterales</taxon>
        <taxon>Lysobacteraceae</taxon>
        <taxon>Luteimonas</taxon>
    </lineage>
</organism>
<accession>A0ABT0MJQ9</accession>
<reference evidence="1 2" key="1">
    <citation type="submission" date="2022-05" db="EMBL/GenBank/DDBJ databases">
        <title>Luteimonas sp. SX5, whole genome shotgun sequencing project.</title>
        <authorList>
            <person name="Zhao G."/>
            <person name="Shen L."/>
        </authorList>
    </citation>
    <scope>NUCLEOTIDE SEQUENCE [LARGE SCALE GENOMIC DNA]</scope>
    <source>
        <strain evidence="1 2">SX5</strain>
    </source>
</reference>